<evidence type="ECO:0000313" key="2">
    <source>
        <dbReference type="Proteomes" id="UP001189624"/>
    </source>
</evidence>
<name>A0AA86V9S1_9FABA</name>
<sequence length="70" mass="7674">MEPPDPTLEVEVLDKKSETEKCGTRPILEGRTCGPDAVHWNHGNDIGISGGGTGMQYYQYWHCAIAKQGV</sequence>
<dbReference type="EMBL" id="OY731398">
    <property type="protein sequence ID" value="CAJ1862673.1"/>
    <property type="molecule type" value="Genomic_DNA"/>
</dbReference>
<reference evidence="1" key="1">
    <citation type="submission" date="2023-10" db="EMBL/GenBank/DDBJ databases">
        <authorList>
            <person name="Domelevo Entfellner J.-B."/>
        </authorList>
    </citation>
    <scope>NUCLEOTIDE SEQUENCE</scope>
</reference>
<dbReference type="AlphaFoldDB" id="A0AA86V9S1"/>
<organism evidence="1 2">
    <name type="scientific">Sphenostylis stenocarpa</name>
    <dbReference type="NCBI Taxonomy" id="92480"/>
    <lineage>
        <taxon>Eukaryota</taxon>
        <taxon>Viridiplantae</taxon>
        <taxon>Streptophyta</taxon>
        <taxon>Embryophyta</taxon>
        <taxon>Tracheophyta</taxon>
        <taxon>Spermatophyta</taxon>
        <taxon>Magnoliopsida</taxon>
        <taxon>eudicotyledons</taxon>
        <taxon>Gunneridae</taxon>
        <taxon>Pentapetalae</taxon>
        <taxon>rosids</taxon>
        <taxon>fabids</taxon>
        <taxon>Fabales</taxon>
        <taxon>Fabaceae</taxon>
        <taxon>Papilionoideae</taxon>
        <taxon>50 kb inversion clade</taxon>
        <taxon>NPAAA clade</taxon>
        <taxon>indigoferoid/millettioid clade</taxon>
        <taxon>Phaseoleae</taxon>
        <taxon>Sphenostylis</taxon>
    </lineage>
</organism>
<keyword evidence="2" id="KW-1185">Reference proteome</keyword>
<proteinExistence type="predicted"/>
<protein>
    <submittedName>
        <fullName evidence="1">Uncharacterized protein</fullName>
    </submittedName>
</protein>
<gene>
    <name evidence="1" type="ORF">AYBTSS11_LOCUS2211</name>
</gene>
<dbReference type="Gramene" id="rna-AYBTSS11_LOCUS2211">
    <property type="protein sequence ID" value="CAJ1862673.1"/>
    <property type="gene ID" value="gene-AYBTSS11_LOCUS2211"/>
</dbReference>
<accession>A0AA86V9S1</accession>
<dbReference type="Proteomes" id="UP001189624">
    <property type="component" value="Chromosome 1"/>
</dbReference>
<evidence type="ECO:0000313" key="1">
    <source>
        <dbReference type="EMBL" id="CAJ1862673.1"/>
    </source>
</evidence>